<evidence type="ECO:0000313" key="1">
    <source>
        <dbReference type="EMBL" id="EFM8157571.1"/>
    </source>
</evidence>
<proteinExistence type="predicted"/>
<dbReference type="EMBL" id="AATLZG010000095">
    <property type="protein sequence ID" value="EFM8157571.1"/>
    <property type="molecule type" value="Genomic_DNA"/>
</dbReference>
<evidence type="ECO:0000313" key="2">
    <source>
        <dbReference type="Proteomes" id="UP000555763"/>
    </source>
</evidence>
<dbReference type="AlphaFoldDB" id="A0A828P1W5"/>
<accession>A0A828P1W5</accession>
<name>A0A828P1W5_ECOLX</name>
<sequence>MNITRNSQLKERTMNSTRRISDRELTKMIESAQQLLSRQNPVVEETWWENLLAALTELRERRNNEGAAK</sequence>
<organism evidence="1 2">
    <name type="scientific">Escherichia coli</name>
    <dbReference type="NCBI Taxonomy" id="562"/>
    <lineage>
        <taxon>Bacteria</taxon>
        <taxon>Pseudomonadati</taxon>
        <taxon>Pseudomonadota</taxon>
        <taxon>Gammaproteobacteria</taxon>
        <taxon>Enterobacterales</taxon>
        <taxon>Enterobacteriaceae</taxon>
        <taxon>Escherichia</taxon>
    </lineage>
</organism>
<comment type="caution">
    <text evidence="1">The sequence shown here is derived from an EMBL/GenBank/DDBJ whole genome shotgun (WGS) entry which is preliminary data.</text>
</comment>
<protein>
    <submittedName>
        <fullName evidence="1">Uncharacterized protein</fullName>
    </submittedName>
</protein>
<reference evidence="1 2" key="1">
    <citation type="submission" date="2020-02" db="EMBL/GenBank/DDBJ databases">
        <authorList>
            <consortium name="PulseNet: The National Subtyping Network for Foodborne Disease Surveillance"/>
            <person name="Tarr C.L."/>
            <person name="Trees E."/>
            <person name="Katz L.S."/>
            <person name="Carleton-Romer H.A."/>
            <person name="Stroika S."/>
            <person name="Kucerova Z."/>
            <person name="Roache K.F."/>
            <person name="Sabol A.L."/>
            <person name="Besser J."/>
            <person name="Gerner-Smidt P."/>
        </authorList>
    </citation>
    <scope>NUCLEOTIDE SEQUENCE [LARGE SCALE GENOMIC DNA]</scope>
    <source>
        <strain evidence="1 2">PNUSAE002719</strain>
    </source>
</reference>
<dbReference type="RefSeq" id="WP_136763754.1">
    <property type="nucleotide sequence ID" value="NZ_BDLJ01000134.1"/>
</dbReference>
<gene>
    <name evidence="1" type="ORF">A5U30_005394</name>
</gene>
<dbReference type="Proteomes" id="UP000555763">
    <property type="component" value="Unassembled WGS sequence"/>
</dbReference>